<organism evidence="3 4">
    <name type="scientific">Viridibacterium curvum</name>
    <dbReference type="NCBI Taxonomy" id="1101404"/>
    <lineage>
        <taxon>Bacteria</taxon>
        <taxon>Pseudomonadati</taxon>
        <taxon>Pseudomonadota</taxon>
        <taxon>Betaproteobacteria</taxon>
        <taxon>Rhodocyclales</taxon>
        <taxon>Rhodocyclaceae</taxon>
        <taxon>Viridibacterium</taxon>
    </lineage>
</organism>
<evidence type="ECO:0008006" key="5">
    <source>
        <dbReference type="Google" id="ProtNLM"/>
    </source>
</evidence>
<dbReference type="Proteomes" id="UP001500547">
    <property type="component" value="Unassembled WGS sequence"/>
</dbReference>
<accession>A0ABP9R412</accession>
<name>A0ABP9R412_9RHOO</name>
<dbReference type="EMBL" id="BAABLD010000017">
    <property type="protein sequence ID" value="GAA5171125.1"/>
    <property type="molecule type" value="Genomic_DNA"/>
</dbReference>
<sequence>MKKQWLQLADRFDALQPRERVTVFVGVVAVLLGAFWVMVLDPASLRHTQARKAMEQSESIMKALREQELALSQANALSPDAQVQQQLDKLRADNRALRERMTGMSMPIMGPEKMRAMLQDLIAAQKGVTLSSIRSLPTEDLLADTSASGPAAGGPSLYRQGLEVTVQGDYRALTEYLRKVEDLPWRAQLDGVSLTTVAWPQSTLKIRLYTLSLERPWISL</sequence>
<keyword evidence="2" id="KW-0472">Membrane</keyword>
<dbReference type="Pfam" id="PF04612">
    <property type="entry name" value="T2SSM"/>
    <property type="match status" value="1"/>
</dbReference>
<protein>
    <recommendedName>
        <fullName evidence="5">MSHA biogenesis protein MshJ</fullName>
    </recommendedName>
</protein>
<keyword evidence="2" id="KW-1133">Transmembrane helix</keyword>
<feature type="transmembrane region" description="Helical" evidence="2">
    <location>
        <begin position="21"/>
        <end position="39"/>
    </location>
</feature>
<keyword evidence="4" id="KW-1185">Reference proteome</keyword>
<keyword evidence="1" id="KW-0175">Coiled coil</keyword>
<reference evidence="4" key="1">
    <citation type="journal article" date="2019" name="Int. J. Syst. Evol. Microbiol.">
        <title>The Global Catalogue of Microorganisms (GCM) 10K type strain sequencing project: providing services to taxonomists for standard genome sequencing and annotation.</title>
        <authorList>
            <consortium name="The Broad Institute Genomics Platform"/>
            <consortium name="The Broad Institute Genome Sequencing Center for Infectious Disease"/>
            <person name="Wu L."/>
            <person name="Ma J."/>
        </authorList>
    </citation>
    <scope>NUCLEOTIDE SEQUENCE [LARGE SCALE GENOMIC DNA]</scope>
    <source>
        <strain evidence="4">JCM 18715</strain>
    </source>
</reference>
<proteinExistence type="predicted"/>
<keyword evidence="2" id="KW-0812">Transmembrane</keyword>
<comment type="caution">
    <text evidence="3">The sequence shown here is derived from an EMBL/GenBank/DDBJ whole genome shotgun (WGS) entry which is preliminary data.</text>
</comment>
<evidence type="ECO:0000256" key="1">
    <source>
        <dbReference type="SAM" id="Coils"/>
    </source>
</evidence>
<dbReference type="RefSeq" id="WP_345534430.1">
    <property type="nucleotide sequence ID" value="NZ_BAABLD010000017.1"/>
</dbReference>
<evidence type="ECO:0000313" key="4">
    <source>
        <dbReference type="Proteomes" id="UP001500547"/>
    </source>
</evidence>
<evidence type="ECO:0000313" key="3">
    <source>
        <dbReference type="EMBL" id="GAA5171125.1"/>
    </source>
</evidence>
<gene>
    <name evidence="3" type="ORF">GCM10025770_35250</name>
</gene>
<dbReference type="InterPro" id="IPR007690">
    <property type="entry name" value="T2SS_GspM"/>
</dbReference>
<evidence type="ECO:0000256" key="2">
    <source>
        <dbReference type="SAM" id="Phobius"/>
    </source>
</evidence>
<feature type="coiled-coil region" evidence="1">
    <location>
        <begin position="47"/>
        <end position="100"/>
    </location>
</feature>